<evidence type="ECO:0000313" key="1">
    <source>
        <dbReference type="EMBL" id="JAD26880.1"/>
    </source>
</evidence>
<dbReference type="AlphaFoldDB" id="A0A0A8YPV7"/>
<name>A0A0A8YPV7_ARUDO</name>
<sequence length="61" mass="7327">MHLNGSMHYTSKRNWLNVLRPWEQKQNNARGLKLALTHTYTCMHSQKNRKSEFRSLESPDR</sequence>
<accession>A0A0A8YPV7</accession>
<dbReference type="EMBL" id="GBRH01271015">
    <property type="protein sequence ID" value="JAD26880.1"/>
    <property type="molecule type" value="Transcribed_RNA"/>
</dbReference>
<organism evidence="1">
    <name type="scientific">Arundo donax</name>
    <name type="common">Giant reed</name>
    <name type="synonym">Donax arundinaceus</name>
    <dbReference type="NCBI Taxonomy" id="35708"/>
    <lineage>
        <taxon>Eukaryota</taxon>
        <taxon>Viridiplantae</taxon>
        <taxon>Streptophyta</taxon>
        <taxon>Embryophyta</taxon>
        <taxon>Tracheophyta</taxon>
        <taxon>Spermatophyta</taxon>
        <taxon>Magnoliopsida</taxon>
        <taxon>Liliopsida</taxon>
        <taxon>Poales</taxon>
        <taxon>Poaceae</taxon>
        <taxon>PACMAD clade</taxon>
        <taxon>Arundinoideae</taxon>
        <taxon>Arundineae</taxon>
        <taxon>Arundo</taxon>
    </lineage>
</organism>
<proteinExistence type="predicted"/>
<protein>
    <submittedName>
        <fullName evidence="1">Uncharacterized protein</fullName>
    </submittedName>
</protein>
<reference evidence="1" key="1">
    <citation type="submission" date="2014-09" db="EMBL/GenBank/DDBJ databases">
        <authorList>
            <person name="Magalhaes I.L.F."/>
            <person name="Oliveira U."/>
            <person name="Santos F.R."/>
            <person name="Vidigal T.H.D.A."/>
            <person name="Brescovit A.D."/>
            <person name="Santos A.J."/>
        </authorList>
    </citation>
    <scope>NUCLEOTIDE SEQUENCE</scope>
    <source>
        <tissue evidence="1">Shoot tissue taken approximately 20 cm above the soil surface</tissue>
    </source>
</reference>
<reference evidence="1" key="2">
    <citation type="journal article" date="2015" name="Data Brief">
        <title>Shoot transcriptome of the giant reed, Arundo donax.</title>
        <authorList>
            <person name="Barrero R.A."/>
            <person name="Guerrero F.D."/>
            <person name="Moolhuijzen P."/>
            <person name="Goolsby J.A."/>
            <person name="Tidwell J."/>
            <person name="Bellgard S.E."/>
            <person name="Bellgard M.I."/>
        </authorList>
    </citation>
    <scope>NUCLEOTIDE SEQUENCE</scope>
    <source>
        <tissue evidence="1">Shoot tissue taken approximately 20 cm above the soil surface</tissue>
    </source>
</reference>